<evidence type="ECO:0000256" key="1">
    <source>
        <dbReference type="SAM" id="MobiDB-lite"/>
    </source>
</evidence>
<gene>
    <name evidence="2" type="ORF">ACFQDL_15845</name>
</gene>
<comment type="caution">
    <text evidence="2">The sequence shown here is derived from an EMBL/GenBank/DDBJ whole genome shotgun (WGS) entry which is preliminary data.</text>
</comment>
<reference evidence="3" key="1">
    <citation type="journal article" date="2019" name="Int. J. Syst. Evol. Microbiol.">
        <title>The Global Catalogue of Microorganisms (GCM) 10K type strain sequencing project: providing services to taxonomists for standard genome sequencing and annotation.</title>
        <authorList>
            <consortium name="The Broad Institute Genomics Platform"/>
            <consortium name="The Broad Institute Genome Sequencing Center for Infectious Disease"/>
            <person name="Wu L."/>
            <person name="Ma J."/>
        </authorList>
    </citation>
    <scope>NUCLEOTIDE SEQUENCE [LARGE SCALE GENOMIC DNA]</scope>
    <source>
        <strain evidence="3">NBRC 111756</strain>
    </source>
</reference>
<dbReference type="RefSeq" id="WP_379909891.1">
    <property type="nucleotide sequence ID" value="NZ_JBHSWE010000001.1"/>
</dbReference>
<keyword evidence="3" id="KW-1185">Reference proteome</keyword>
<name>A0ABW2A1Y5_9GAMM</name>
<dbReference type="EMBL" id="JBHSWE010000001">
    <property type="protein sequence ID" value="MFC6671379.1"/>
    <property type="molecule type" value="Genomic_DNA"/>
</dbReference>
<accession>A0ABW2A1Y5</accession>
<organism evidence="2 3">
    <name type="scientific">Marinobacterium aestuariivivens</name>
    <dbReference type="NCBI Taxonomy" id="1698799"/>
    <lineage>
        <taxon>Bacteria</taxon>
        <taxon>Pseudomonadati</taxon>
        <taxon>Pseudomonadota</taxon>
        <taxon>Gammaproteobacteria</taxon>
        <taxon>Oceanospirillales</taxon>
        <taxon>Oceanospirillaceae</taxon>
        <taxon>Marinobacterium</taxon>
    </lineage>
</organism>
<dbReference type="Proteomes" id="UP001596422">
    <property type="component" value="Unassembled WGS sequence"/>
</dbReference>
<feature type="region of interest" description="Disordered" evidence="1">
    <location>
        <begin position="57"/>
        <end position="76"/>
    </location>
</feature>
<evidence type="ECO:0000313" key="3">
    <source>
        <dbReference type="Proteomes" id="UP001596422"/>
    </source>
</evidence>
<proteinExistence type="predicted"/>
<sequence>MISLLPERQRSTGSLVKSPAFWALALFLALIALRSTAATALADTVAQKVPVFVLAPEGGDQGNTGQPVDVDNDDGLPGRWAQTAPQWFDAPVAGSSAGWGFRLHIHARARAPPNSLSA</sequence>
<evidence type="ECO:0000313" key="2">
    <source>
        <dbReference type="EMBL" id="MFC6671379.1"/>
    </source>
</evidence>
<protein>
    <submittedName>
        <fullName evidence="2">Uncharacterized protein</fullName>
    </submittedName>
</protein>